<evidence type="ECO:0000313" key="1">
    <source>
        <dbReference type="EMBL" id="PWN52695.1"/>
    </source>
</evidence>
<evidence type="ECO:0000313" key="2">
    <source>
        <dbReference type="Proteomes" id="UP000245626"/>
    </source>
</evidence>
<proteinExistence type="predicted"/>
<gene>
    <name evidence="1" type="ORF">IE53DRAFT_384836</name>
</gene>
<organism evidence="1 2">
    <name type="scientific">Violaceomyces palustris</name>
    <dbReference type="NCBI Taxonomy" id="1673888"/>
    <lineage>
        <taxon>Eukaryota</taxon>
        <taxon>Fungi</taxon>
        <taxon>Dikarya</taxon>
        <taxon>Basidiomycota</taxon>
        <taxon>Ustilaginomycotina</taxon>
        <taxon>Ustilaginomycetes</taxon>
        <taxon>Violaceomycetales</taxon>
        <taxon>Violaceomycetaceae</taxon>
        <taxon>Violaceomyces</taxon>
    </lineage>
</organism>
<dbReference type="Proteomes" id="UP000245626">
    <property type="component" value="Unassembled WGS sequence"/>
</dbReference>
<keyword evidence="2" id="KW-1185">Reference proteome</keyword>
<reference evidence="1 2" key="1">
    <citation type="journal article" date="2018" name="Mol. Biol. Evol.">
        <title>Broad Genomic Sampling Reveals a Smut Pathogenic Ancestry of the Fungal Clade Ustilaginomycotina.</title>
        <authorList>
            <person name="Kijpornyongpan T."/>
            <person name="Mondo S.J."/>
            <person name="Barry K."/>
            <person name="Sandor L."/>
            <person name="Lee J."/>
            <person name="Lipzen A."/>
            <person name="Pangilinan J."/>
            <person name="LaButti K."/>
            <person name="Hainaut M."/>
            <person name="Henrissat B."/>
            <person name="Grigoriev I.V."/>
            <person name="Spatafora J.W."/>
            <person name="Aime M.C."/>
        </authorList>
    </citation>
    <scope>NUCLEOTIDE SEQUENCE [LARGE SCALE GENOMIC DNA]</scope>
    <source>
        <strain evidence="1 2">SA 807</strain>
    </source>
</reference>
<protein>
    <submittedName>
        <fullName evidence="1">Uncharacterized protein</fullName>
    </submittedName>
</protein>
<sequence length="237" mass="26036">MSNNRMKKSSRPTPETSLSTLHTLHQEKLARISSASLPRISSLHSGLFLKMVEREQDPGRKNPLGGGGGGSGGGGLNSVRFRSTLWGEEIQGLSTTTIKEVEGGKDPYARPATEQGQEFPTTTLPEWYDLHNPRCRSCLLPLIPGINSLHQAVTLSRGFDESASSSTNPVKVTTTTCSLCRDSKPLKFREVRRRKASEEKEPKVGSRLGKRKWSRSRRNASKTTSESCDKASGGRRE</sequence>
<dbReference type="EMBL" id="KZ819762">
    <property type="protein sequence ID" value="PWN52695.1"/>
    <property type="molecule type" value="Genomic_DNA"/>
</dbReference>
<accession>A0ACD0P3V2</accession>
<name>A0ACD0P3V2_9BASI</name>